<keyword evidence="11" id="KW-1185">Reference proteome</keyword>
<dbReference type="SMART" id="SM00025">
    <property type="entry name" value="Pumilio"/>
    <property type="match status" value="8"/>
</dbReference>
<keyword evidence="3" id="KW-0677">Repeat</keyword>
<comment type="subcellular location">
    <subcellularLocation>
        <location evidence="1">Cytoplasm</location>
    </subcellularLocation>
</comment>
<dbReference type="PANTHER" id="PTHR12537">
    <property type="entry name" value="RNA BINDING PROTEIN PUMILIO-RELATED"/>
    <property type="match status" value="1"/>
</dbReference>
<feature type="repeat" description="Pumilio" evidence="7">
    <location>
        <begin position="478"/>
        <end position="515"/>
    </location>
</feature>
<dbReference type="PROSITE" id="PS50303">
    <property type="entry name" value="PUM_HD"/>
    <property type="match status" value="1"/>
</dbReference>
<dbReference type="GO" id="GO:0003729">
    <property type="term" value="F:mRNA binding"/>
    <property type="evidence" value="ECO:0007669"/>
    <property type="project" value="TreeGrafter"/>
</dbReference>
<evidence type="ECO:0000256" key="3">
    <source>
        <dbReference type="ARBA" id="ARBA00022737"/>
    </source>
</evidence>
<evidence type="ECO:0000259" key="9">
    <source>
        <dbReference type="PROSITE" id="PS50303"/>
    </source>
</evidence>
<feature type="repeat" description="Pumilio" evidence="7">
    <location>
        <begin position="297"/>
        <end position="335"/>
    </location>
</feature>
<comment type="caution">
    <text evidence="10">The sequence shown here is derived from an EMBL/GenBank/DDBJ whole genome shotgun (WGS) entry which is preliminary data.</text>
</comment>
<gene>
    <name evidence="10" type="ORF">ISN45_At01g035280</name>
</gene>
<dbReference type="InterPro" id="IPR013103">
    <property type="entry name" value="RVT_2"/>
</dbReference>
<evidence type="ECO:0000256" key="7">
    <source>
        <dbReference type="PROSITE-ProRule" id="PRU00317"/>
    </source>
</evidence>
<dbReference type="Pfam" id="PF00806">
    <property type="entry name" value="PUF"/>
    <property type="match status" value="8"/>
</dbReference>
<feature type="domain" description="PUM-HD" evidence="9">
    <location>
        <begin position="200"/>
        <end position="540"/>
    </location>
</feature>
<accession>A0A8T2GM99</accession>
<dbReference type="Proteomes" id="UP000694240">
    <property type="component" value="Chromosome 1"/>
</dbReference>
<dbReference type="GO" id="GO:0005737">
    <property type="term" value="C:cytoplasm"/>
    <property type="evidence" value="ECO:0007669"/>
    <property type="project" value="UniProtKB-SubCell"/>
</dbReference>
<dbReference type="CDD" id="cd09272">
    <property type="entry name" value="RNase_HI_RT_Ty1"/>
    <property type="match status" value="1"/>
</dbReference>
<evidence type="ECO:0000256" key="5">
    <source>
        <dbReference type="ARBA" id="ARBA00022884"/>
    </source>
</evidence>
<feature type="repeat" description="Pumilio" evidence="7">
    <location>
        <begin position="261"/>
        <end position="296"/>
    </location>
</feature>
<dbReference type="FunFam" id="1.25.10.10:FF:000237">
    <property type="entry name" value="Pumilio homolog 9"/>
    <property type="match status" value="1"/>
</dbReference>
<comment type="function">
    <text evidence="6">Sequence-specific RNA-binding protein that regulates translation and mRNA stability by binding the 3'-UTR of target mRNAs.</text>
</comment>
<reference evidence="10 11" key="1">
    <citation type="submission" date="2020-12" db="EMBL/GenBank/DDBJ databases">
        <title>Concerted genomic and epigenomic changes stabilize Arabidopsis allopolyploids.</title>
        <authorList>
            <person name="Chen Z."/>
        </authorList>
    </citation>
    <scope>NUCLEOTIDE SEQUENCE [LARGE SCALE GENOMIC DNA]</scope>
    <source>
        <strain evidence="10">Allo738</strain>
        <tissue evidence="10">Leaf</tissue>
    </source>
</reference>
<name>A0A8T2GM99_9BRAS</name>
<keyword evidence="2" id="KW-0963">Cytoplasm</keyword>
<feature type="compositionally biased region" description="Basic residues" evidence="8">
    <location>
        <begin position="785"/>
        <end position="803"/>
    </location>
</feature>
<dbReference type="InterPro" id="IPR001313">
    <property type="entry name" value="Pumilio_RNA-bd_rpt"/>
</dbReference>
<evidence type="ECO:0000256" key="2">
    <source>
        <dbReference type="ARBA" id="ARBA00022490"/>
    </source>
</evidence>
<dbReference type="PANTHER" id="PTHR12537:SF136">
    <property type="entry name" value="PUMILIO HOMOLOG 9-RELATED"/>
    <property type="match status" value="1"/>
</dbReference>
<evidence type="ECO:0000256" key="8">
    <source>
        <dbReference type="SAM" id="MobiDB-lite"/>
    </source>
</evidence>
<feature type="repeat" description="Pumilio" evidence="7">
    <location>
        <begin position="225"/>
        <end position="260"/>
    </location>
</feature>
<evidence type="ECO:0000256" key="1">
    <source>
        <dbReference type="ARBA" id="ARBA00004496"/>
    </source>
</evidence>
<evidence type="ECO:0000256" key="4">
    <source>
        <dbReference type="ARBA" id="ARBA00022845"/>
    </source>
</evidence>
<evidence type="ECO:0000313" key="11">
    <source>
        <dbReference type="Proteomes" id="UP000694240"/>
    </source>
</evidence>
<organism evidence="10 11">
    <name type="scientific">Arabidopsis thaliana x Arabidopsis arenosa</name>
    <dbReference type="NCBI Taxonomy" id="1240361"/>
    <lineage>
        <taxon>Eukaryota</taxon>
        <taxon>Viridiplantae</taxon>
        <taxon>Streptophyta</taxon>
        <taxon>Embryophyta</taxon>
        <taxon>Tracheophyta</taxon>
        <taxon>Spermatophyta</taxon>
        <taxon>Magnoliopsida</taxon>
        <taxon>eudicotyledons</taxon>
        <taxon>Gunneridae</taxon>
        <taxon>Pentapetalae</taxon>
        <taxon>rosids</taxon>
        <taxon>malvids</taxon>
        <taxon>Brassicales</taxon>
        <taxon>Brassicaceae</taxon>
        <taxon>Camelineae</taxon>
        <taxon>Arabidopsis</taxon>
    </lineage>
</organism>
<dbReference type="PROSITE" id="PS50302">
    <property type="entry name" value="PUM"/>
    <property type="match status" value="5"/>
</dbReference>
<dbReference type="EMBL" id="JAEFBK010000001">
    <property type="protein sequence ID" value="KAG7648559.1"/>
    <property type="molecule type" value="Genomic_DNA"/>
</dbReference>
<dbReference type="GO" id="GO:0006417">
    <property type="term" value="P:regulation of translation"/>
    <property type="evidence" value="ECO:0007669"/>
    <property type="project" value="UniProtKB-KW"/>
</dbReference>
<proteinExistence type="predicted"/>
<dbReference type="CDD" id="cd07920">
    <property type="entry name" value="Pumilio"/>
    <property type="match status" value="1"/>
</dbReference>
<feature type="repeat" description="Pumilio" evidence="7">
    <location>
        <begin position="337"/>
        <end position="372"/>
    </location>
</feature>
<keyword evidence="4" id="KW-0810">Translation regulation</keyword>
<feature type="compositionally biased region" description="Basic and acidic residues" evidence="8">
    <location>
        <begin position="1021"/>
        <end position="1038"/>
    </location>
</feature>
<dbReference type="InterPro" id="IPR033133">
    <property type="entry name" value="PUM-HD"/>
</dbReference>
<dbReference type="Pfam" id="PF07727">
    <property type="entry name" value="RVT_2"/>
    <property type="match status" value="1"/>
</dbReference>
<feature type="region of interest" description="Disordered" evidence="8">
    <location>
        <begin position="993"/>
        <end position="1038"/>
    </location>
</feature>
<protein>
    <submittedName>
        <fullName evidence="10">Pumilio RNA-binding repeat</fullName>
    </submittedName>
</protein>
<evidence type="ECO:0000313" key="10">
    <source>
        <dbReference type="EMBL" id="KAG7648559.1"/>
    </source>
</evidence>
<feature type="region of interest" description="Disordered" evidence="8">
    <location>
        <begin position="775"/>
        <end position="807"/>
    </location>
</feature>
<dbReference type="InterPro" id="IPR033712">
    <property type="entry name" value="Pumilio_RNA-bd"/>
</dbReference>
<sequence>MFGERLMGFRGLHGDFNFGQASDHRRLPDFGSGGFLQSLDTNPFLKNQYYNNSVEALELCKKLNKMGISCDMSIWTKPEEPFRVDPGDFGAKTLHESFGFDQNLTGASQIHDGFRNFSSVRVQNNNFHGVSPSPGLLGVQDSFNPNGFEEMMAFKDHRDFLLDNINEPIKRSPFLRGNDAFKGSLMFEGIRVSQILAAMEGSGASYPDEPKINGGLPLDLVSMVDIYGSVNLMARDQIGCRALQKLVEEGTVLDAKVIFLEIIDHVVELSMDPFGNYIVQKLLVVFDEEQRTMIVSVLTSKPRELIKICLNTYGTRVIQKMIKTVKTKQQIALVKSALEPGFLVLVNDSNGYHVLQSCLEFLVPNDNKFVVEAATEYCAQLATHQYGCYVLQCSLINTVGLQHERLVAEISRDSLHLSQDPFGNYVVQCLIDQQVSSVNLLLPFRTHCIELATQKFSSHVIEKCLRKYPESRAEIVRELLSYPNFEQLLQDPYANYVIQTALSVTKGAVRARLVEKVKRFGKLQSNPYCKKIFSKTILKNYPNRRLPHMHNVNKNAGQQEIRAKPKRSSAPRTKLDVVALDVSGKNYMSWESDIKMHLRSNGLLSTIDASETTSDESKAKAMVFLRHHLHDNLKNEYITREDPVDLWQSLKDRFDHQKYVILPKARHEWLNLRFLDYKSVSDYNSAMFGITSRMILCGEKVSDYDMIEKTLSTFHPGNVILQQQYQAKGYTRYSELMQVLLVAEQNNELVMMNHLSRPPGSTPLLEVNVATSGDDNWRGPGPCRGRGRGRRRGRGRGRGKGRSFHPNYFNTEKTNKNNVGRIRPSADNEYSPLQMTYGQVPNLSHLRIFECAVYVPIAPPQRTKMGSQRRLRIYVGYVSPSIIRYLEPQTGDLFTACFADCHFNEDEFPALGGGIHQMHMHKDIEWCAPSLKYLDPPTKHRELEVQKIVHLQNMANQLPDSFTDTRKVTKSYIPAANAPSRVKIPSELELDGSKINEPKVQLKRGRPIGSKDKNPRKKKKLGEENEKVLQEEPSSRDDREKYEISINYAHDGIIWDRDDIDDDNGIFSFSLSKEIDQENDDSDPKTLSECQKRPDWEKWKNAMQVELHSLNKRNVFGPIVTASESVKPVGYKWVFVRKRNEKDEITRYKARLVAQGFSQRPGVDYEETYSPVMDAITFRYLMSLSTSNNLDMYLMDVVTAYLYGSLDNDIYMKIPEGLKVPEALDSSKSKDIYMVKLQRSLYGLKQSGRMWYNRLSDYLLKKGYVNNEICPCVFIKKSPSGFVIIAVYVDDLNIIGTPKEIDDARTHMKEEFEMKDLGKTKFCPGLQIEHFQDGIFVHQSNYTKRILKRFNMDKANPLSTPMVNRSLNVENDPVRPCEDNEDFLGPEVPYMSVIGGLMYLANCTRPDIAFATNLLARYNSSPTRRHWNGIKHIFRYLQGTIDFGLYYPRNLEFGLVGFADAGYLSDPHKSRSQTGYVFTIGGTAISWRSQKQTIVATSSNYAKIIALHEASRECVWLRSMTNHIQEASGLVIKREPTRIYEDNAACVAQIKEGYIKSDRTKHIPPRFFSYTQELEKNKEVEVQYIRSSDNAADLFTKALPTSTFKNHVQSIGMRHLRNL</sequence>
<keyword evidence="5" id="KW-0694">RNA-binding</keyword>
<evidence type="ECO:0000256" key="6">
    <source>
        <dbReference type="ARBA" id="ARBA00058490"/>
    </source>
</evidence>